<proteinExistence type="predicted"/>
<dbReference type="Proteomes" id="UP000242180">
    <property type="component" value="Unassembled WGS sequence"/>
</dbReference>
<protein>
    <recommendedName>
        <fullName evidence="3">F-box domain-containing protein</fullName>
    </recommendedName>
</protein>
<sequence>MSGTTPVVPVLPNELLMQVILFSQVEDLPVFLFVCRYTYQLVCQRAYRKAIFPDSATMQDIITFCQKHGQALQTIKLPQGHYYSDTFFMLLSQLCPQLLYLQSSITPKQLKRLIPNLQRSCFMLTHVPTDVDEDLLQSEDYSLESLPCCSSFFVFPTNACTSDPTTALTHISHYFHHPGALRNAILPTFGPDLLSLTLNPYDALTPTVARLIVKQCPRLRYLIAPAVKAEGLWMMLRWCETLVAIVVGHHDEPVPDDDDDDLDHYPVSLYSTIDSENERAVATVEQHKRVWCVHARRKDTHPFNSAEERKSWHIGIIPRK</sequence>
<dbReference type="OMA" id="WMLLRWC"/>
<comment type="caution">
    <text evidence="1">The sequence shown here is derived from an EMBL/GenBank/DDBJ whole genome shotgun (WGS) entry which is preliminary data.</text>
</comment>
<keyword evidence="2" id="KW-1185">Reference proteome</keyword>
<accession>A0A1X2HR14</accession>
<dbReference type="EMBL" id="MCGN01000002">
    <property type="protein sequence ID" value="ORZ01797.1"/>
    <property type="molecule type" value="Genomic_DNA"/>
</dbReference>
<evidence type="ECO:0000313" key="1">
    <source>
        <dbReference type="EMBL" id="ORZ01797.1"/>
    </source>
</evidence>
<organism evidence="1 2">
    <name type="scientific">Syncephalastrum racemosum</name>
    <name type="common">Filamentous fungus</name>
    <dbReference type="NCBI Taxonomy" id="13706"/>
    <lineage>
        <taxon>Eukaryota</taxon>
        <taxon>Fungi</taxon>
        <taxon>Fungi incertae sedis</taxon>
        <taxon>Mucoromycota</taxon>
        <taxon>Mucoromycotina</taxon>
        <taxon>Mucoromycetes</taxon>
        <taxon>Mucorales</taxon>
        <taxon>Syncephalastraceae</taxon>
        <taxon>Syncephalastrum</taxon>
    </lineage>
</organism>
<dbReference type="InParanoid" id="A0A1X2HR14"/>
<gene>
    <name evidence="1" type="ORF">BCR43DRAFT_487524</name>
</gene>
<evidence type="ECO:0008006" key="3">
    <source>
        <dbReference type="Google" id="ProtNLM"/>
    </source>
</evidence>
<dbReference type="OrthoDB" id="2205570at2759"/>
<name>A0A1X2HR14_SYNRA</name>
<evidence type="ECO:0000313" key="2">
    <source>
        <dbReference type="Proteomes" id="UP000242180"/>
    </source>
</evidence>
<reference evidence="1 2" key="1">
    <citation type="submission" date="2016-07" db="EMBL/GenBank/DDBJ databases">
        <title>Pervasive Adenine N6-methylation of Active Genes in Fungi.</title>
        <authorList>
            <consortium name="DOE Joint Genome Institute"/>
            <person name="Mondo S.J."/>
            <person name="Dannebaum R.O."/>
            <person name="Kuo R.C."/>
            <person name="Labutti K."/>
            <person name="Haridas S."/>
            <person name="Kuo A."/>
            <person name="Salamov A."/>
            <person name="Ahrendt S.R."/>
            <person name="Lipzen A."/>
            <person name="Sullivan W."/>
            <person name="Andreopoulos W.B."/>
            <person name="Clum A."/>
            <person name="Lindquist E."/>
            <person name="Daum C."/>
            <person name="Ramamoorthy G.K."/>
            <person name="Gryganskyi A."/>
            <person name="Culley D."/>
            <person name="Magnuson J.K."/>
            <person name="James T.Y."/>
            <person name="O'Malley M.A."/>
            <person name="Stajich J.E."/>
            <person name="Spatafora J.W."/>
            <person name="Visel A."/>
            <person name="Grigoriev I.V."/>
        </authorList>
    </citation>
    <scope>NUCLEOTIDE SEQUENCE [LARGE SCALE GENOMIC DNA]</scope>
    <source>
        <strain evidence="1 2">NRRL 2496</strain>
    </source>
</reference>
<dbReference type="AlphaFoldDB" id="A0A1X2HR14"/>